<evidence type="ECO:0000313" key="2">
    <source>
        <dbReference type="Proteomes" id="UP000024635"/>
    </source>
</evidence>
<dbReference type="EMBL" id="JARK01001433">
    <property type="protein sequence ID" value="EYC02929.1"/>
    <property type="molecule type" value="Genomic_DNA"/>
</dbReference>
<proteinExistence type="predicted"/>
<organism evidence="1 2">
    <name type="scientific">Ancylostoma ceylanicum</name>
    <dbReference type="NCBI Taxonomy" id="53326"/>
    <lineage>
        <taxon>Eukaryota</taxon>
        <taxon>Metazoa</taxon>
        <taxon>Ecdysozoa</taxon>
        <taxon>Nematoda</taxon>
        <taxon>Chromadorea</taxon>
        <taxon>Rhabditida</taxon>
        <taxon>Rhabditina</taxon>
        <taxon>Rhabditomorpha</taxon>
        <taxon>Strongyloidea</taxon>
        <taxon>Ancylostomatidae</taxon>
        <taxon>Ancylostomatinae</taxon>
        <taxon>Ancylostoma</taxon>
    </lineage>
</organism>
<evidence type="ECO:0000313" key="1">
    <source>
        <dbReference type="EMBL" id="EYC02929.1"/>
    </source>
</evidence>
<dbReference type="AlphaFoldDB" id="A0A016TIX4"/>
<reference evidence="2" key="1">
    <citation type="journal article" date="2015" name="Nat. Genet.">
        <title>The genome and transcriptome of the zoonotic hookworm Ancylostoma ceylanicum identify infection-specific gene families.</title>
        <authorList>
            <person name="Schwarz E.M."/>
            <person name="Hu Y."/>
            <person name="Antoshechkin I."/>
            <person name="Miller M.M."/>
            <person name="Sternberg P.W."/>
            <person name="Aroian R.V."/>
        </authorList>
    </citation>
    <scope>NUCLEOTIDE SEQUENCE</scope>
    <source>
        <strain evidence="2">HY135</strain>
    </source>
</reference>
<name>A0A016TIX4_9BILA</name>
<sequence length="70" mass="8202">MKADQREMYIPNEKIATRSCMRASELRQRCDWPYPSSYKRTPGSATHLVQIALYSRNILGISERIRRVTT</sequence>
<accession>A0A016TIX4</accession>
<protein>
    <submittedName>
        <fullName evidence="1">Uncharacterized protein</fullName>
    </submittedName>
</protein>
<keyword evidence="2" id="KW-1185">Reference proteome</keyword>
<dbReference type="Proteomes" id="UP000024635">
    <property type="component" value="Unassembled WGS sequence"/>
</dbReference>
<gene>
    <name evidence="1" type="primary">Acey_s0097.g3023</name>
    <name evidence="1" type="ORF">Y032_0097g3023</name>
</gene>
<comment type="caution">
    <text evidence="1">The sequence shown here is derived from an EMBL/GenBank/DDBJ whole genome shotgun (WGS) entry which is preliminary data.</text>
</comment>